<evidence type="ECO:0000256" key="1">
    <source>
        <dbReference type="ARBA" id="ARBA00004141"/>
    </source>
</evidence>
<keyword evidence="3" id="KW-0444">Lipid biosynthesis</keyword>
<evidence type="ECO:0000256" key="13">
    <source>
        <dbReference type="SAM" id="Phobius"/>
    </source>
</evidence>
<dbReference type="Proteomes" id="UP000316714">
    <property type="component" value="Unassembled WGS sequence"/>
</dbReference>
<comment type="similarity">
    <text evidence="2">Belongs to the fatty acid desaturase type 2 family.</text>
</comment>
<evidence type="ECO:0000256" key="2">
    <source>
        <dbReference type="ARBA" id="ARBA00008749"/>
    </source>
</evidence>
<feature type="transmembrane region" description="Helical" evidence="13">
    <location>
        <begin position="34"/>
        <end position="55"/>
    </location>
</feature>
<keyword evidence="5" id="KW-0276">Fatty acid metabolism</keyword>
<evidence type="ECO:0000256" key="4">
    <source>
        <dbReference type="ARBA" id="ARBA00022692"/>
    </source>
</evidence>
<keyword evidence="7" id="KW-0560">Oxidoreductase</keyword>
<feature type="region of interest" description="Disordered" evidence="12">
    <location>
        <begin position="166"/>
        <end position="190"/>
    </location>
</feature>
<keyword evidence="11" id="KW-0275">Fatty acid biosynthesis</keyword>
<proteinExistence type="inferred from homology"/>
<dbReference type="InterPro" id="IPR015876">
    <property type="entry name" value="Acyl-CoA_DS"/>
</dbReference>
<evidence type="ECO:0000313" key="15">
    <source>
        <dbReference type="EMBL" id="TWT36572.1"/>
    </source>
</evidence>
<protein>
    <submittedName>
        <fullName evidence="15">Fatty acid desaturase</fullName>
    </submittedName>
</protein>
<sequence length="190" mass="21847">MLWFMTRNAYRTNTKLVKDWLKFPELRLIDRFDFLAPVALATALYAIGEVLQAYWPTSGVSGLQMVVWGFVLSTVALYHVTFSINSLAHRLGSRRYDTRDESRNNWWLALLTFGEGWHNNHHHFPSSARQGFFWWEVDLTYYGLVVLSWLGIVWELKPVPARVLSPAQETPKKGDDRCELPSSGLASADV</sequence>
<evidence type="ECO:0000313" key="16">
    <source>
        <dbReference type="Proteomes" id="UP000316714"/>
    </source>
</evidence>
<evidence type="ECO:0000256" key="6">
    <source>
        <dbReference type="ARBA" id="ARBA00022989"/>
    </source>
</evidence>
<dbReference type="InterPro" id="IPR005804">
    <property type="entry name" value="FA_desaturase_dom"/>
</dbReference>
<dbReference type="PANTHER" id="PTHR11351">
    <property type="entry name" value="ACYL-COA DESATURASE"/>
    <property type="match status" value="1"/>
</dbReference>
<keyword evidence="16" id="KW-1185">Reference proteome</keyword>
<name>A0A5C5VG13_9BACT</name>
<dbReference type="PANTHER" id="PTHR11351:SF31">
    <property type="entry name" value="DESATURASE 1, ISOFORM A-RELATED"/>
    <property type="match status" value="1"/>
</dbReference>
<dbReference type="EMBL" id="SIHJ01000001">
    <property type="protein sequence ID" value="TWT36572.1"/>
    <property type="molecule type" value="Genomic_DNA"/>
</dbReference>
<dbReference type="CDD" id="cd03505">
    <property type="entry name" value="Delta9-FADS-like"/>
    <property type="match status" value="1"/>
</dbReference>
<evidence type="ECO:0000259" key="14">
    <source>
        <dbReference type="Pfam" id="PF00487"/>
    </source>
</evidence>
<dbReference type="GO" id="GO:0006633">
    <property type="term" value="P:fatty acid biosynthetic process"/>
    <property type="evidence" value="ECO:0007669"/>
    <property type="project" value="UniProtKB-KW"/>
</dbReference>
<keyword evidence="10 13" id="KW-0472">Membrane</keyword>
<evidence type="ECO:0000256" key="11">
    <source>
        <dbReference type="ARBA" id="ARBA00023160"/>
    </source>
</evidence>
<feature type="compositionally biased region" description="Basic and acidic residues" evidence="12">
    <location>
        <begin position="170"/>
        <end position="179"/>
    </location>
</feature>
<evidence type="ECO:0000256" key="3">
    <source>
        <dbReference type="ARBA" id="ARBA00022516"/>
    </source>
</evidence>
<dbReference type="PRINTS" id="PR00075">
    <property type="entry name" value="FACDDSATRASE"/>
</dbReference>
<evidence type="ECO:0000256" key="5">
    <source>
        <dbReference type="ARBA" id="ARBA00022832"/>
    </source>
</evidence>
<evidence type="ECO:0000256" key="7">
    <source>
        <dbReference type="ARBA" id="ARBA00023002"/>
    </source>
</evidence>
<dbReference type="AlphaFoldDB" id="A0A5C5VG13"/>
<dbReference type="GO" id="GO:0016020">
    <property type="term" value="C:membrane"/>
    <property type="evidence" value="ECO:0007669"/>
    <property type="project" value="UniProtKB-SubCell"/>
</dbReference>
<keyword evidence="4 13" id="KW-0812">Transmembrane</keyword>
<keyword evidence="8" id="KW-0408">Iron</keyword>
<evidence type="ECO:0000256" key="10">
    <source>
        <dbReference type="ARBA" id="ARBA00023136"/>
    </source>
</evidence>
<gene>
    <name evidence="15" type="ORF">KOR34_14780</name>
</gene>
<evidence type="ECO:0000256" key="9">
    <source>
        <dbReference type="ARBA" id="ARBA00023098"/>
    </source>
</evidence>
<keyword evidence="9" id="KW-0443">Lipid metabolism</keyword>
<evidence type="ECO:0000256" key="12">
    <source>
        <dbReference type="SAM" id="MobiDB-lite"/>
    </source>
</evidence>
<keyword evidence="6 13" id="KW-1133">Transmembrane helix</keyword>
<accession>A0A5C5VG13</accession>
<comment type="subcellular location">
    <subcellularLocation>
        <location evidence="1">Membrane</location>
        <topology evidence="1">Multi-pass membrane protein</topology>
    </subcellularLocation>
</comment>
<organism evidence="15 16">
    <name type="scientific">Posidoniimonas corsicana</name>
    <dbReference type="NCBI Taxonomy" id="1938618"/>
    <lineage>
        <taxon>Bacteria</taxon>
        <taxon>Pseudomonadati</taxon>
        <taxon>Planctomycetota</taxon>
        <taxon>Planctomycetia</taxon>
        <taxon>Pirellulales</taxon>
        <taxon>Lacipirellulaceae</taxon>
        <taxon>Posidoniimonas</taxon>
    </lineage>
</organism>
<dbReference type="GO" id="GO:0016717">
    <property type="term" value="F:oxidoreductase activity, acting on paired donors, with oxidation of a pair of donors resulting in the reduction of molecular oxygen to two molecules of water"/>
    <property type="evidence" value="ECO:0007669"/>
    <property type="project" value="InterPro"/>
</dbReference>
<evidence type="ECO:0000256" key="8">
    <source>
        <dbReference type="ARBA" id="ARBA00023004"/>
    </source>
</evidence>
<comment type="caution">
    <text evidence="15">The sequence shown here is derived from an EMBL/GenBank/DDBJ whole genome shotgun (WGS) entry which is preliminary data.</text>
</comment>
<feature type="domain" description="Fatty acid desaturase" evidence="14">
    <location>
        <begin position="19"/>
        <end position="126"/>
    </location>
</feature>
<feature type="transmembrane region" description="Helical" evidence="13">
    <location>
        <begin position="67"/>
        <end position="88"/>
    </location>
</feature>
<dbReference type="Pfam" id="PF00487">
    <property type="entry name" value="FA_desaturase"/>
    <property type="match status" value="1"/>
</dbReference>
<reference evidence="15 16" key="1">
    <citation type="submission" date="2019-02" db="EMBL/GenBank/DDBJ databases">
        <title>Deep-cultivation of Planctomycetes and their phenomic and genomic characterization uncovers novel biology.</title>
        <authorList>
            <person name="Wiegand S."/>
            <person name="Jogler M."/>
            <person name="Boedeker C."/>
            <person name="Pinto D."/>
            <person name="Vollmers J."/>
            <person name="Rivas-Marin E."/>
            <person name="Kohn T."/>
            <person name="Peeters S.H."/>
            <person name="Heuer A."/>
            <person name="Rast P."/>
            <person name="Oberbeckmann S."/>
            <person name="Bunk B."/>
            <person name="Jeske O."/>
            <person name="Meyerdierks A."/>
            <person name="Storesund J.E."/>
            <person name="Kallscheuer N."/>
            <person name="Luecker S."/>
            <person name="Lage O.M."/>
            <person name="Pohl T."/>
            <person name="Merkel B.J."/>
            <person name="Hornburger P."/>
            <person name="Mueller R.-W."/>
            <person name="Bruemmer F."/>
            <person name="Labrenz M."/>
            <person name="Spormann A.M."/>
            <person name="Op Den Camp H."/>
            <person name="Overmann J."/>
            <person name="Amann R."/>
            <person name="Jetten M.S.M."/>
            <person name="Mascher T."/>
            <person name="Medema M.H."/>
            <person name="Devos D.P."/>
            <person name="Kaster A.-K."/>
            <person name="Ovreas L."/>
            <person name="Rohde M."/>
            <person name="Galperin M.Y."/>
            <person name="Jogler C."/>
        </authorList>
    </citation>
    <scope>NUCLEOTIDE SEQUENCE [LARGE SCALE GENOMIC DNA]</scope>
    <source>
        <strain evidence="15 16">KOR34</strain>
    </source>
</reference>